<reference evidence="10 11" key="1">
    <citation type="submission" date="2020-01" db="EMBL/GenBank/DDBJ databases">
        <title>Draft genome sequence of Cand. Neptunochlamydia vexilliferae K9.</title>
        <authorList>
            <person name="Schulz F."/>
            <person name="Koestlbacher S."/>
            <person name="Wascher F."/>
            <person name="Pizzetti I."/>
            <person name="Horn M."/>
        </authorList>
    </citation>
    <scope>NUCLEOTIDE SEQUENCE [LARGE SCALE GENOMIC DNA]</scope>
    <source>
        <strain evidence="10 11">K9</strain>
    </source>
</reference>
<evidence type="ECO:0000256" key="3">
    <source>
        <dbReference type="ARBA" id="ARBA00022692"/>
    </source>
</evidence>
<comment type="subcellular location">
    <subcellularLocation>
        <location evidence="1">Membrane</location>
    </subcellularLocation>
</comment>
<keyword evidence="3" id="KW-0812">Transmembrane</keyword>
<protein>
    <recommendedName>
        <fullName evidence="8">Outer membrane protein assembly factor BamA</fullName>
    </recommendedName>
</protein>
<dbReference type="Gene3D" id="2.40.160.50">
    <property type="entry name" value="membrane protein fhac: a member of the omp85/tpsb transporter family"/>
    <property type="match status" value="1"/>
</dbReference>
<keyword evidence="7" id="KW-0998">Cell outer membrane</keyword>
<dbReference type="Pfam" id="PF07244">
    <property type="entry name" value="POTRA"/>
    <property type="match status" value="4"/>
</dbReference>
<keyword evidence="6" id="KW-0472">Membrane</keyword>
<evidence type="ECO:0000256" key="8">
    <source>
        <dbReference type="NCBIfam" id="TIGR03303"/>
    </source>
</evidence>
<dbReference type="Gene3D" id="3.10.20.310">
    <property type="entry name" value="membrane protein fhac"/>
    <property type="match status" value="4"/>
</dbReference>
<dbReference type="PANTHER" id="PTHR12815:SF47">
    <property type="entry name" value="TRANSLOCATION AND ASSEMBLY MODULE SUBUNIT TAMA"/>
    <property type="match status" value="1"/>
</dbReference>
<dbReference type="NCBIfam" id="TIGR03303">
    <property type="entry name" value="OM_YaeT"/>
    <property type="match status" value="1"/>
</dbReference>
<name>A0ABS0B1B4_9BACT</name>
<evidence type="ECO:0000256" key="6">
    <source>
        <dbReference type="ARBA" id="ARBA00023136"/>
    </source>
</evidence>
<dbReference type="InterPro" id="IPR034746">
    <property type="entry name" value="POTRA"/>
</dbReference>
<gene>
    <name evidence="10" type="ORF">NEPTK9_001719</name>
</gene>
<feature type="domain" description="POTRA" evidence="9">
    <location>
        <begin position="390"/>
        <end position="468"/>
    </location>
</feature>
<feature type="domain" description="POTRA" evidence="9">
    <location>
        <begin position="120"/>
        <end position="198"/>
    </location>
</feature>
<keyword evidence="4" id="KW-0732">Signal</keyword>
<dbReference type="PANTHER" id="PTHR12815">
    <property type="entry name" value="SORTING AND ASSEMBLY MACHINERY SAMM50 PROTEIN FAMILY MEMBER"/>
    <property type="match status" value="1"/>
</dbReference>
<organism evidence="10 11">
    <name type="scientific">Candidatus Neptunichlamydia vexilliferae</name>
    <dbReference type="NCBI Taxonomy" id="1651774"/>
    <lineage>
        <taxon>Bacteria</taxon>
        <taxon>Pseudomonadati</taxon>
        <taxon>Chlamydiota</taxon>
        <taxon>Chlamydiia</taxon>
        <taxon>Parachlamydiales</taxon>
        <taxon>Simkaniaceae</taxon>
        <taxon>Candidatus Neptunichlamydia</taxon>
    </lineage>
</organism>
<comment type="caution">
    <text evidence="10">The sequence shown here is derived from an EMBL/GenBank/DDBJ whole genome shotgun (WGS) entry which is preliminary data.</text>
</comment>
<dbReference type="InterPro" id="IPR023707">
    <property type="entry name" value="OM_assembly_BamA"/>
</dbReference>
<evidence type="ECO:0000256" key="7">
    <source>
        <dbReference type="ARBA" id="ARBA00023237"/>
    </source>
</evidence>
<evidence type="ECO:0000256" key="2">
    <source>
        <dbReference type="ARBA" id="ARBA00022452"/>
    </source>
</evidence>
<sequence length="844" mass="96548">MNLHRNKKYTMNWKALFTTLFFLFAAMPIKSMAIMPQSAEVYEGRRVGDITIEVENLPRGVTFNQKRLLSKLRTKVGDPFSQLTFDQDLKMLSEEYDKAIPTIETGQGEVYITIELWQKPMIRAISWSGNTKVKTRSLERELGIKAHTIFNREEFNKAFTKLKEYYVKKGYFDSQLEYKVIPYTNTNEVDIEITVHEGHSGHIKKICFSGLTKQEESAILNLMTTKKYNFFTSWLTGMGTYHEEALEHDKLVIVNYLQNQGYADARVNIQIKESTDENSFYGGGGMEALGGAQPGRLEIYVHAIKGELFHFGDIEVSGNELLTEEQITDVMIIKDGSTFSPEKLRESIENIKDLYGKDGYIETDINYSLYLSRTEPVYNVDITINEGEQFKIGLIRVLGNTSTNKNVILRESLLIPGEVFDSRRLKVTQQRLEAMGYFKSVNVYAVKTPEDQSLGDNYRDVIIEVEETTTGSLSLFFGFSTIDNLFGGLDLAENNFDHRGLTKWWREGMSSFRGAGEYAHARVQIGKKQQSYTVTWMDPYFRDTLWRFGLDISYSKSGIQSDDYHVNSFGGSLFGSYPLTSYWTYGWKLRLRNSITHINNIANEEAQRERKNSGLIGGFGNSLSFDSLDNAFKPHRGFRSIGEVEIAGVRRHDDDQQLFPFLKLSYLNSYYYPVWRKGTLKFRWDFKFICPFGNGTPDHMPLGELFFLGGETTVRGYKPYIIGPHFTKEKHGKKEETDDPTGGVSSALLSIEYNQTIFSMLDLFTFLDGGSISNKRFDVPTLRTSYGFGARLNLAGRLPITLGVGFPINPQARIKIKKKDRSVIKKRKRKEDVKNFFISMGGQF</sequence>
<dbReference type="InterPro" id="IPR010827">
    <property type="entry name" value="BamA/TamA_POTRA"/>
</dbReference>
<keyword evidence="11" id="KW-1185">Reference proteome</keyword>
<keyword evidence="5" id="KW-0677">Repeat</keyword>
<evidence type="ECO:0000313" key="10">
    <source>
        <dbReference type="EMBL" id="MBF5060188.1"/>
    </source>
</evidence>
<dbReference type="PROSITE" id="PS51779">
    <property type="entry name" value="POTRA"/>
    <property type="match status" value="3"/>
</dbReference>
<dbReference type="Pfam" id="PF01103">
    <property type="entry name" value="Omp85"/>
    <property type="match status" value="1"/>
</dbReference>
<dbReference type="Proteomes" id="UP001194714">
    <property type="component" value="Unassembled WGS sequence"/>
</dbReference>
<evidence type="ECO:0000256" key="4">
    <source>
        <dbReference type="ARBA" id="ARBA00022729"/>
    </source>
</evidence>
<proteinExistence type="predicted"/>
<dbReference type="InterPro" id="IPR039910">
    <property type="entry name" value="D15-like"/>
</dbReference>
<evidence type="ECO:0000259" key="9">
    <source>
        <dbReference type="PROSITE" id="PS51779"/>
    </source>
</evidence>
<dbReference type="EMBL" id="JAAEJV010000089">
    <property type="protein sequence ID" value="MBF5060188.1"/>
    <property type="molecule type" value="Genomic_DNA"/>
</dbReference>
<feature type="domain" description="POTRA" evidence="9">
    <location>
        <begin position="309"/>
        <end position="389"/>
    </location>
</feature>
<accession>A0ABS0B1B4</accession>
<keyword evidence="2" id="KW-1134">Transmembrane beta strand</keyword>
<evidence type="ECO:0000313" key="11">
    <source>
        <dbReference type="Proteomes" id="UP001194714"/>
    </source>
</evidence>
<dbReference type="PIRSF" id="PIRSF006076">
    <property type="entry name" value="OM_assembly_OMP85"/>
    <property type="match status" value="1"/>
</dbReference>
<dbReference type="InterPro" id="IPR000184">
    <property type="entry name" value="Bac_surfAg_D15"/>
</dbReference>
<evidence type="ECO:0000256" key="5">
    <source>
        <dbReference type="ARBA" id="ARBA00022737"/>
    </source>
</evidence>
<evidence type="ECO:0000256" key="1">
    <source>
        <dbReference type="ARBA" id="ARBA00004370"/>
    </source>
</evidence>